<dbReference type="OrthoDB" id="408631at2759"/>
<organism evidence="2 3">
    <name type="scientific">Digitaria exilis</name>
    <dbReference type="NCBI Taxonomy" id="1010633"/>
    <lineage>
        <taxon>Eukaryota</taxon>
        <taxon>Viridiplantae</taxon>
        <taxon>Streptophyta</taxon>
        <taxon>Embryophyta</taxon>
        <taxon>Tracheophyta</taxon>
        <taxon>Spermatophyta</taxon>
        <taxon>Magnoliopsida</taxon>
        <taxon>Liliopsida</taxon>
        <taxon>Poales</taxon>
        <taxon>Poaceae</taxon>
        <taxon>PACMAD clade</taxon>
        <taxon>Panicoideae</taxon>
        <taxon>Panicodae</taxon>
        <taxon>Paniceae</taxon>
        <taxon>Anthephorinae</taxon>
        <taxon>Digitaria</taxon>
    </lineage>
</organism>
<name>A0A835E4R2_9POAL</name>
<dbReference type="AlphaFoldDB" id="A0A835E4R2"/>
<dbReference type="EMBL" id="JACEFO010002273">
    <property type="protein sequence ID" value="KAF8668927.1"/>
    <property type="molecule type" value="Genomic_DNA"/>
</dbReference>
<feature type="domain" description="Alpha/beta hydrolase fold-3" evidence="1">
    <location>
        <begin position="206"/>
        <end position="432"/>
    </location>
</feature>
<comment type="caution">
    <text evidence="2">The sequence shown here is derived from an EMBL/GenBank/DDBJ whole genome shotgun (WGS) entry which is preliminary data.</text>
</comment>
<dbReference type="Gene3D" id="3.40.50.1820">
    <property type="entry name" value="alpha/beta hydrolase"/>
    <property type="match status" value="1"/>
</dbReference>
<evidence type="ECO:0000313" key="3">
    <source>
        <dbReference type="Proteomes" id="UP000636709"/>
    </source>
</evidence>
<dbReference type="Pfam" id="PF07859">
    <property type="entry name" value="Abhydrolase_3"/>
    <property type="match status" value="1"/>
</dbReference>
<reference evidence="2" key="1">
    <citation type="submission" date="2020-07" db="EMBL/GenBank/DDBJ databases">
        <title>Genome sequence and genetic diversity analysis of an under-domesticated orphan crop, white fonio (Digitaria exilis).</title>
        <authorList>
            <person name="Bennetzen J.L."/>
            <person name="Chen S."/>
            <person name="Ma X."/>
            <person name="Wang X."/>
            <person name="Yssel A.E.J."/>
            <person name="Chaluvadi S.R."/>
            <person name="Johnson M."/>
            <person name="Gangashetty P."/>
            <person name="Hamidou F."/>
            <person name="Sanogo M.D."/>
            <person name="Zwaenepoel A."/>
            <person name="Wallace J."/>
            <person name="Van De Peer Y."/>
            <person name="Van Deynze A."/>
        </authorList>
    </citation>
    <scope>NUCLEOTIDE SEQUENCE</scope>
    <source>
        <tissue evidence="2">Leaves</tissue>
    </source>
</reference>
<dbReference type="InterPro" id="IPR050466">
    <property type="entry name" value="Carboxylest/Gibb_receptor"/>
</dbReference>
<protein>
    <recommendedName>
        <fullName evidence="1">Alpha/beta hydrolase fold-3 domain-containing protein</fullName>
    </recommendedName>
</protein>
<evidence type="ECO:0000313" key="2">
    <source>
        <dbReference type="EMBL" id="KAF8668927.1"/>
    </source>
</evidence>
<dbReference type="InterPro" id="IPR029058">
    <property type="entry name" value="AB_hydrolase_fold"/>
</dbReference>
<keyword evidence="3" id="KW-1185">Reference proteome</keyword>
<dbReference type="GO" id="GO:0016787">
    <property type="term" value="F:hydrolase activity"/>
    <property type="evidence" value="ECO:0007669"/>
    <property type="project" value="InterPro"/>
</dbReference>
<sequence length="454" mass="49099">MIVPRCHGAEANASDAEDAIEFFLIVQTIDHQPMPNRTHTAADPETHQVAAGTSTTVAGRVHDGRVVPVPSDVWCEWHRAPWTPSQTRATQDADVEDEGPIELYRASEMEAAAGAIAGQDAAAQPPRLPWTVRLQLFGLVAAAGAPMRRDGTVNRSLFNLLDRRARASARPDKSGVRSTDIDVDASRGLWARVFSPSIAKAPLPVLVYFHGGAFALLSAASSAYDAMCRRFCCDLRAVVVSVNYRLAPEHCCPAAYDDGVDVLRHLASAGLPGDVVSTPVDFSRCFLAGDSAGGNIAHHVARRWTESAAAAASPADSNHIRLAGVILVQPYFGGEERTEAEVKLDGKAPVVTIRGSDWAWRAFLPEGTDRDHPAAHVTDENAGLADSFPPVMVVIGGLDPLQDWQRRYADVLRRKGKAVRVVEFAEAIHTFFFFPVLPDSGRLVAEMKAFMDEN</sequence>
<dbReference type="InterPro" id="IPR013094">
    <property type="entry name" value="AB_hydrolase_3"/>
</dbReference>
<proteinExistence type="predicted"/>
<evidence type="ECO:0000259" key="1">
    <source>
        <dbReference type="Pfam" id="PF07859"/>
    </source>
</evidence>
<dbReference type="Proteomes" id="UP000636709">
    <property type="component" value="Unassembled WGS sequence"/>
</dbReference>
<dbReference type="PANTHER" id="PTHR23024:SF24">
    <property type="entry name" value="ALPHA_BETA HYDROLASE FOLD-3 DOMAIN-CONTAINING PROTEIN"/>
    <property type="match status" value="1"/>
</dbReference>
<dbReference type="PANTHER" id="PTHR23024">
    <property type="entry name" value="ARYLACETAMIDE DEACETYLASE"/>
    <property type="match status" value="1"/>
</dbReference>
<accession>A0A835E4R2</accession>
<dbReference type="SUPFAM" id="SSF53474">
    <property type="entry name" value="alpha/beta-Hydrolases"/>
    <property type="match status" value="1"/>
</dbReference>
<gene>
    <name evidence="2" type="ORF">HU200_052133</name>
</gene>